<comment type="caution">
    <text evidence="3">The sequence shown here is derived from an EMBL/GenBank/DDBJ whole genome shotgun (WGS) entry which is preliminary data.</text>
</comment>
<accession>A0A835V866</accession>
<dbReference type="EMBL" id="JADCNM010000004">
    <property type="protein sequence ID" value="KAG0487330.1"/>
    <property type="molecule type" value="Genomic_DNA"/>
</dbReference>
<feature type="signal peptide" evidence="2">
    <location>
        <begin position="1"/>
        <end position="29"/>
    </location>
</feature>
<feature type="region of interest" description="Disordered" evidence="1">
    <location>
        <begin position="56"/>
        <end position="103"/>
    </location>
</feature>
<dbReference type="AlphaFoldDB" id="A0A835V866"/>
<evidence type="ECO:0000256" key="2">
    <source>
        <dbReference type="SAM" id="SignalP"/>
    </source>
</evidence>
<organism evidence="3 4">
    <name type="scientific">Vanilla planifolia</name>
    <name type="common">Vanilla</name>
    <dbReference type="NCBI Taxonomy" id="51239"/>
    <lineage>
        <taxon>Eukaryota</taxon>
        <taxon>Viridiplantae</taxon>
        <taxon>Streptophyta</taxon>
        <taxon>Embryophyta</taxon>
        <taxon>Tracheophyta</taxon>
        <taxon>Spermatophyta</taxon>
        <taxon>Magnoliopsida</taxon>
        <taxon>Liliopsida</taxon>
        <taxon>Asparagales</taxon>
        <taxon>Orchidaceae</taxon>
        <taxon>Vanilloideae</taxon>
        <taxon>Vanilleae</taxon>
        <taxon>Vanilla</taxon>
    </lineage>
</organism>
<name>A0A835V866_VANPL</name>
<evidence type="ECO:0000313" key="4">
    <source>
        <dbReference type="Proteomes" id="UP000639772"/>
    </source>
</evidence>
<proteinExistence type="predicted"/>
<evidence type="ECO:0000313" key="3">
    <source>
        <dbReference type="EMBL" id="KAG0487330.1"/>
    </source>
</evidence>
<feature type="chain" id="PRO_5032508169" evidence="2">
    <location>
        <begin position="30"/>
        <end position="220"/>
    </location>
</feature>
<sequence>MVPLEFLKLHSFFHAAFFFVFITPSPSQGTWIHPVNQIFIHAALLLYQKCHPATPASPRRRLFQPPPANSPPLTEYPTPPPTKHPPLPKPHKCSPPPQQSAFSAANHNATTTCAAAFASASTKGDTLTKAAAAIEGEAIPTTSAVASATSEGFYRPTSAVPLAATSKGETMPAAAKGKTMQSTTSAASEKPCPPTLLIHRKSDLSPSVVEMENINYYCNK</sequence>
<keyword evidence="2" id="KW-0732">Signal</keyword>
<gene>
    <name evidence="3" type="ORF">HPP92_009425</name>
</gene>
<protein>
    <submittedName>
        <fullName evidence="3">Uncharacterized protein</fullName>
    </submittedName>
</protein>
<evidence type="ECO:0000256" key="1">
    <source>
        <dbReference type="SAM" id="MobiDB-lite"/>
    </source>
</evidence>
<feature type="compositionally biased region" description="Pro residues" evidence="1">
    <location>
        <begin position="77"/>
        <end position="98"/>
    </location>
</feature>
<dbReference type="Proteomes" id="UP000639772">
    <property type="component" value="Unassembled WGS sequence"/>
</dbReference>
<reference evidence="3 4" key="1">
    <citation type="journal article" date="2020" name="Nat. Food">
        <title>A phased Vanilla planifolia genome enables genetic improvement of flavour and production.</title>
        <authorList>
            <person name="Hasing T."/>
            <person name="Tang H."/>
            <person name="Brym M."/>
            <person name="Khazi F."/>
            <person name="Huang T."/>
            <person name="Chambers A.H."/>
        </authorList>
    </citation>
    <scope>NUCLEOTIDE SEQUENCE [LARGE SCALE GENOMIC DNA]</scope>
    <source>
        <tissue evidence="3">Leaf</tissue>
    </source>
</reference>